<evidence type="ECO:0000256" key="11">
    <source>
        <dbReference type="SAM" id="Phobius"/>
    </source>
</evidence>
<gene>
    <name evidence="13" type="ORF">EWH46_11180</name>
</gene>
<comment type="similarity">
    <text evidence="9">Belongs to the GSP H family.</text>
</comment>
<keyword evidence="7 11" id="KW-1133">Transmembrane helix</keyword>
<feature type="transmembrane region" description="Helical" evidence="11">
    <location>
        <begin position="66"/>
        <end position="89"/>
    </location>
</feature>
<evidence type="ECO:0000256" key="6">
    <source>
        <dbReference type="ARBA" id="ARBA00022692"/>
    </source>
</evidence>
<sequence length="229" mass="23469">MSDSLARAERKRRSGRTCPGCSCAARLQRAGVEAEIPRMNPDALFLPSSCPPSRWLPPARSAARPACGFGLIELLVTMALVALVAAFVLPSLATFAARQRLAAVSAEFSAALALARSEAVRTGLPVLLLPLAAAPAAGNEYGGGWQVVIDADGSGTAGPAETVVRRFAAPPAPLRFGGDAPVSFAPSGFLGRSVTLTMRLCPGNGATQGSAFAIQPTGLADVSRIGDCR</sequence>
<dbReference type="KEGG" id="snn:EWH46_11180"/>
<evidence type="ECO:0000256" key="8">
    <source>
        <dbReference type="ARBA" id="ARBA00023136"/>
    </source>
</evidence>
<dbReference type="GO" id="GO:0015627">
    <property type="term" value="C:type II protein secretion system complex"/>
    <property type="evidence" value="ECO:0007669"/>
    <property type="project" value="InterPro"/>
</dbReference>
<evidence type="ECO:0000256" key="10">
    <source>
        <dbReference type="ARBA" id="ARBA00030775"/>
    </source>
</evidence>
<dbReference type="InterPro" id="IPR012902">
    <property type="entry name" value="N_methyl_site"/>
</dbReference>
<dbReference type="NCBIfam" id="TIGR02532">
    <property type="entry name" value="IV_pilin_GFxxxE"/>
    <property type="match status" value="1"/>
</dbReference>
<dbReference type="Gene3D" id="3.55.40.10">
    <property type="entry name" value="minor pseudopilin epsh domain"/>
    <property type="match status" value="1"/>
</dbReference>
<dbReference type="Proteomes" id="UP000323522">
    <property type="component" value="Chromosome"/>
</dbReference>
<evidence type="ECO:0000256" key="7">
    <source>
        <dbReference type="ARBA" id="ARBA00022989"/>
    </source>
</evidence>
<accession>A0A5C1Q037</accession>
<protein>
    <recommendedName>
        <fullName evidence="2">Type II secretion system protein H</fullName>
    </recommendedName>
    <alternativeName>
        <fullName evidence="10">General secretion pathway protein H</fullName>
    </alternativeName>
</protein>
<keyword evidence="8 11" id="KW-0472">Membrane</keyword>
<reference evidence="13 14" key="1">
    <citation type="submission" date="2019-02" db="EMBL/GenBank/DDBJ databases">
        <title>Complete Genome Sequence and Methylome Analysis of Sphaerotilus natans subsp. sulfidivorans D-507.</title>
        <authorList>
            <person name="Fomenkov A."/>
            <person name="Gridneva E."/>
            <person name="Smolyakov D."/>
            <person name="Dubinina G."/>
            <person name="Vincze T."/>
            <person name="Grabovich M."/>
            <person name="Roberts R.J."/>
        </authorList>
    </citation>
    <scope>NUCLEOTIDE SEQUENCE [LARGE SCALE GENOMIC DNA]</scope>
    <source>
        <strain evidence="13 14">D-507</strain>
    </source>
</reference>
<feature type="domain" description="General secretion pathway GspH" evidence="12">
    <location>
        <begin position="107"/>
        <end position="216"/>
    </location>
</feature>
<keyword evidence="4" id="KW-0488">Methylation</keyword>
<name>A0A5C1Q037_9BURK</name>
<dbReference type="InterPro" id="IPR022346">
    <property type="entry name" value="T2SS_GspH"/>
</dbReference>
<keyword evidence="6 11" id="KW-0812">Transmembrane</keyword>
<evidence type="ECO:0000256" key="9">
    <source>
        <dbReference type="ARBA" id="ARBA00025772"/>
    </source>
</evidence>
<dbReference type="EMBL" id="CP035708">
    <property type="protein sequence ID" value="QEN01285.1"/>
    <property type="molecule type" value="Genomic_DNA"/>
</dbReference>
<dbReference type="SUPFAM" id="SSF54523">
    <property type="entry name" value="Pili subunits"/>
    <property type="match status" value="1"/>
</dbReference>
<dbReference type="InterPro" id="IPR045584">
    <property type="entry name" value="Pilin-like"/>
</dbReference>
<dbReference type="AlphaFoldDB" id="A0A5C1Q037"/>
<evidence type="ECO:0000256" key="1">
    <source>
        <dbReference type="ARBA" id="ARBA00004377"/>
    </source>
</evidence>
<dbReference type="Pfam" id="PF12019">
    <property type="entry name" value="GspH"/>
    <property type="match status" value="1"/>
</dbReference>
<evidence type="ECO:0000259" key="12">
    <source>
        <dbReference type="Pfam" id="PF12019"/>
    </source>
</evidence>
<evidence type="ECO:0000256" key="3">
    <source>
        <dbReference type="ARBA" id="ARBA00022475"/>
    </source>
</evidence>
<proteinExistence type="inferred from homology"/>
<dbReference type="GO" id="GO:0015628">
    <property type="term" value="P:protein secretion by the type II secretion system"/>
    <property type="evidence" value="ECO:0007669"/>
    <property type="project" value="InterPro"/>
</dbReference>
<keyword evidence="5" id="KW-0997">Cell inner membrane</keyword>
<comment type="subcellular location">
    <subcellularLocation>
        <location evidence="1">Cell inner membrane</location>
        <topology evidence="1">Single-pass membrane protein</topology>
    </subcellularLocation>
</comment>
<organism evidence="13 14">
    <name type="scientific">Sphaerotilus sulfidivorans</name>
    <dbReference type="NCBI Taxonomy" id="639200"/>
    <lineage>
        <taxon>Bacteria</taxon>
        <taxon>Pseudomonadati</taxon>
        <taxon>Pseudomonadota</taxon>
        <taxon>Betaproteobacteria</taxon>
        <taxon>Burkholderiales</taxon>
        <taxon>Sphaerotilaceae</taxon>
        <taxon>Sphaerotilus</taxon>
    </lineage>
</organism>
<dbReference type="GO" id="GO:0005886">
    <property type="term" value="C:plasma membrane"/>
    <property type="evidence" value="ECO:0007669"/>
    <property type="project" value="UniProtKB-SubCell"/>
</dbReference>
<evidence type="ECO:0000313" key="14">
    <source>
        <dbReference type="Proteomes" id="UP000323522"/>
    </source>
</evidence>
<dbReference type="Pfam" id="PF07963">
    <property type="entry name" value="N_methyl"/>
    <property type="match status" value="1"/>
</dbReference>
<evidence type="ECO:0000313" key="13">
    <source>
        <dbReference type="EMBL" id="QEN01285.1"/>
    </source>
</evidence>
<evidence type="ECO:0000256" key="5">
    <source>
        <dbReference type="ARBA" id="ARBA00022519"/>
    </source>
</evidence>
<keyword evidence="3" id="KW-1003">Cell membrane</keyword>
<evidence type="ECO:0000256" key="4">
    <source>
        <dbReference type="ARBA" id="ARBA00022481"/>
    </source>
</evidence>
<evidence type="ECO:0000256" key="2">
    <source>
        <dbReference type="ARBA" id="ARBA00021549"/>
    </source>
</evidence>